<name>A0A8H7T1V5_9HELO</name>
<accession>A0A8H7T1V5</accession>
<feature type="region of interest" description="Disordered" evidence="1">
    <location>
        <begin position="106"/>
        <end position="126"/>
    </location>
</feature>
<sequence length="249" mass="27088">MEAAKDWARLACLENIVNYVIAMDDWTLSPPFFSTNTEMVFSFLVHLGWKILSTPGLGGDGYIPSRLASHASTAPGFHADLPASSYTISYISDFFLSFTPKSSIMTSPSKTPEHANSPATPIPTPSATPSEVQIYFTSLLSTLHSVPANEAQEIALKWKLGRGQEMSSFSVDTYRQIFGWEAGTVLYGHVNGTKANKRSGTKLQPTEKDRPKTDIFGLEPGCESPFQVSIPVFASEKLNTQGGVKTDAN</sequence>
<dbReference type="AlphaFoldDB" id="A0A8H7T1V5"/>
<reference evidence="2" key="1">
    <citation type="submission" date="2021-02" db="EMBL/GenBank/DDBJ databases">
        <title>Genome sequence Cadophora malorum strain M34.</title>
        <authorList>
            <person name="Stefanovic E."/>
            <person name="Vu D."/>
            <person name="Scully C."/>
            <person name="Dijksterhuis J."/>
            <person name="Roader J."/>
            <person name="Houbraken J."/>
        </authorList>
    </citation>
    <scope>NUCLEOTIDE SEQUENCE</scope>
    <source>
        <strain evidence="2">M34</strain>
    </source>
</reference>
<dbReference type="Proteomes" id="UP000664132">
    <property type="component" value="Unassembled WGS sequence"/>
</dbReference>
<proteinExistence type="predicted"/>
<evidence type="ECO:0000313" key="2">
    <source>
        <dbReference type="EMBL" id="KAG4411939.1"/>
    </source>
</evidence>
<dbReference type="OrthoDB" id="4771706at2759"/>
<comment type="caution">
    <text evidence="2">The sequence shown here is derived from an EMBL/GenBank/DDBJ whole genome shotgun (WGS) entry which is preliminary data.</text>
</comment>
<gene>
    <name evidence="2" type="ORF">IFR04_014913</name>
</gene>
<organism evidence="2 3">
    <name type="scientific">Cadophora malorum</name>
    <dbReference type="NCBI Taxonomy" id="108018"/>
    <lineage>
        <taxon>Eukaryota</taxon>
        <taxon>Fungi</taxon>
        <taxon>Dikarya</taxon>
        <taxon>Ascomycota</taxon>
        <taxon>Pezizomycotina</taxon>
        <taxon>Leotiomycetes</taxon>
        <taxon>Helotiales</taxon>
        <taxon>Ploettnerulaceae</taxon>
        <taxon>Cadophora</taxon>
    </lineage>
</organism>
<protein>
    <submittedName>
        <fullName evidence="2">Uncharacterized protein</fullName>
    </submittedName>
</protein>
<dbReference type="EMBL" id="JAFJYH010000425">
    <property type="protein sequence ID" value="KAG4411939.1"/>
    <property type="molecule type" value="Genomic_DNA"/>
</dbReference>
<evidence type="ECO:0000256" key="1">
    <source>
        <dbReference type="SAM" id="MobiDB-lite"/>
    </source>
</evidence>
<evidence type="ECO:0000313" key="3">
    <source>
        <dbReference type="Proteomes" id="UP000664132"/>
    </source>
</evidence>
<keyword evidence="3" id="KW-1185">Reference proteome</keyword>